<dbReference type="Proteomes" id="UP000245771">
    <property type="component" value="Unassembled WGS sequence"/>
</dbReference>
<protein>
    <submittedName>
        <fullName evidence="2">Uncharacterized protein</fullName>
    </submittedName>
</protein>
<accession>A0A316VKU0</accession>
<sequence length="279" mass="31373">MLDFYEGEALRRTILIRNAMRRTEAITQDAQRRQKIDRKRSGLSQADAELFYGDMNANTDKVEQVSHARSSAPVRVQVTDYDYDVETEQAQTLHNTINEDDEYEDATEDEDEDDDTSDDDDEAMLARHGHVIEDGVRVSVTSVVKDEHTWFDDLLDEVSIDESKPRSYIQRIHPSDEEMEDGEEQSVSSIGSSIESLSLEHNSPPTSANSSASLPSLVEDEDESSCGSSAEDDELEDAFAQHYTNRAVNYSGGAQLSTTTATTKNHQSFMQPSENFLEW</sequence>
<feature type="region of interest" description="Disordered" evidence="1">
    <location>
        <begin position="258"/>
        <end position="279"/>
    </location>
</feature>
<proteinExistence type="predicted"/>
<dbReference type="GeneID" id="37019352"/>
<evidence type="ECO:0000256" key="1">
    <source>
        <dbReference type="SAM" id="MobiDB-lite"/>
    </source>
</evidence>
<name>A0A316VKU0_9BASI</name>
<keyword evidence="3" id="KW-1185">Reference proteome</keyword>
<feature type="region of interest" description="Disordered" evidence="1">
    <location>
        <begin position="89"/>
        <end position="121"/>
    </location>
</feature>
<feature type="compositionally biased region" description="Low complexity" evidence="1">
    <location>
        <begin position="185"/>
        <end position="217"/>
    </location>
</feature>
<evidence type="ECO:0000313" key="3">
    <source>
        <dbReference type="Proteomes" id="UP000245771"/>
    </source>
</evidence>
<dbReference type="InParanoid" id="A0A316VKU0"/>
<feature type="compositionally biased region" description="Acidic residues" evidence="1">
    <location>
        <begin position="218"/>
        <end position="237"/>
    </location>
</feature>
<reference evidence="2 3" key="1">
    <citation type="journal article" date="2018" name="Mol. Biol. Evol.">
        <title>Broad Genomic Sampling Reveals a Smut Pathogenic Ancestry of the Fungal Clade Ustilaginomycotina.</title>
        <authorList>
            <person name="Kijpornyongpan T."/>
            <person name="Mondo S.J."/>
            <person name="Barry K."/>
            <person name="Sandor L."/>
            <person name="Lee J."/>
            <person name="Lipzen A."/>
            <person name="Pangilinan J."/>
            <person name="LaButti K."/>
            <person name="Hainaut M."/>
            <person name="Henrissat B."/>
            <person name="Grigoriev I.V."/>
            <person name="Spatafora J.W."/>
            <person name="Aime M.C."/>
        </authorList>
    </citation>
    <scope>NUCLEOTIDE SEQUENCE [LARGE SCALE GENOMIC DNA]</scope>
    <source>
        <strain evidence="2 3">MCA 3882</strain>
    </source>
</reference>
<feature type="compositionally biased region" description="Acidic residues" evidence="1">
    <location>
        <begin position="98"/>
        <end position="121"/>
    </location>
</feature>
<dbReference type="AlphaFoldDB" id="A0A316VKU0"/>
<feature type="region of interest" description="Disordered" evidence="1">
    <location>
        <begin position="164"/>
        <end position="241"/>
    </location>
</feature>
<organism evidence="2 3">
    <name type="scientific">Meira miltonrushii</name>
    <dbReference type="NCBI Taxonomy" id="1280837"/>
    <lineage>
        <taxon>Eukaryota</taxon>
        <taxon>Fungi</taxon>
        <taxon>Dikarya</taxon>
        <taxon>Basidiomycota</taxon>
        <taxon>Ustilaginomycotina</taxon>
        <taxon>Exobasidiomycetes</taxon>
        <taxon>Exobasidiales</taxon>
        <taxon>Brachybasidiaceae</taxon>
        <taxon>Meira</taxon>
    </lineage>
</organism>
<gene>
    <name evidence="2" type="ORF">FA14DRAFT_153048</name>
</gene>
<dbReference type="EMBL" id="KZ819602">
    <property type="protein sequence ID" value="PWN37688.1"/>
    <property type="molecule type" value="Genomic_DNA"/>
</dbReference>
<dbReference type="OrthoDB" id="10414968at2759"/>
<evidence type="ECO:0000313" key="2">
    <source>
        <dbReference type="EMBL" id="PWN37688.1"/>
    </source>
</evidence>
<dbReference type="RefSeq" id="XP_025357990.1">
    <property type="nucleotide sequence ID" value="XM_025497571.1"/>
</dbReference>